<comment type="similarity">
    <text evidence="1 2">Belongs to the phD/YefM antitoxin family.</text>
</comment>
<evidence type="ECO:0000313" key="3">
    <source>
        <dbReference type="EMBL" id="MFB9574375.1"/>
    </source>
</evidence>
<comment type="caution">
    <text evidence="3">The sequence shown here is derived from an EMBL/GenBank/DDBJ whole genome shotgun (WGS) entry which is preliminary data.</text>
</comment>
<name>A0ABV5R951_9ACTN</name>
<comment type="function">
    <text evidence="2">Antitoxin component of a type II toxin-antitoxin (TA) system.</text>
</comment>
<dbReference type="NCBIfam" id="TIGR01552">
    <property type="entry name" value="phd_fam"/>
    <property type="match status" value="1"/>
</dbReference>
<sequence>MDETYPLVQARNELGQLVNRVRHGHETIVISDYGTPAAALIPVDELDELRRLRDEADIADAEGRKAAGGPVVTHEAFMAELEAEDGQAAAS</sequence>
<dbReference type="SUPFAM" id="SSF143120">
    <property type="entry name" value="YefM-like"/>
    <property type="match status" value="1"/>
</dbReference>
<dbReference type="Pfam" id="PF02604">
    <property type="entry name" value="PhdYeFM_antitox"/>
    <property type="match status" value="1"/>
</dbReference>
<evidence type="ECO:0000256" key="1">
    <source>
        <dbReference type="ARBA" id="ARBA00009981"/>
    </source>
</evidence>
<dbReference type="InterPro" id="IPR036165">
    <property type="entry name" value="YefM-like_sf"/>
</dbReference>
<dbReference type="EMBL" id="JBHMCG010000094">
    <property type="protein sequence ID" value="MFB9574375.1"/>
    <property type="molecule type" value="Genomic_DNA"/>
</dbReference>
<gene>
    <name evidence="3" type="ORF">ACFFTL_19295</name>
</gene>
<dbReference type="Gene3D" id="3.40.1620.10">
    <property type="entry name" value="YefM-like domain"/>
    <property type="match status" value="1"/>
</dbReference>
<dbReference type="Proteomes" id="UP001589710">
    <property type="component" value="Unassembled WGS sequence"/>
</dbReference>
<reference evidence="3 4" key="1">
    <citation type="submission" date="2024-09" db="EMBL/GenBank/DDBJ databases">
        <authorList>
            <person name="Sun Q."/>
            <person name="Mori K."/>
        </authorList>
    </citation>
    <scope>NUCLEOTIDE SEQUENCE [LARGE SCALE GENOMIC DNA]</scope>
    <source>
        <strain evidence="3 4">JCM 3331</strain>
    </source>
</reference>
<dbReference type="RefSeq" id="WP_345509593.1">
    <property type="nucleotide sequence ID" value="NZ_BAAAXD010000003.1"/>
</dbReference>
<protein>
    <recommendedName>
        <fullName evidence="2">Antitoxin</fullName>
    </recommendedName>
</protein>
<keyword evidence="4" id="KW-1185">Reference proteome</keyword>
<organism evidence="3 4">
    <name type="scientific">Streptomyces yanii</name>
    <dbReference type="NCBI Taxonomy" id="78510"/>
    <lineage>
        <taxon>Bacteria</taxon>
        <taxon>Bacillati</taxon>
        <taxon>Actinomycetota</taxon>
        <taxon>Actinomycetes</taxon>
        <taxon>Kitasatosporales</taxon>
        <taxon>Streptomycetaceae</taxon>
        <taxon>Streptomyces</taxon>
    </lineage>
</organism>
<evidence type="ECO:0000256" key="2">
    <source>
        <dbReference type="RuleBase" id="RU362080"/>
    </source>
</evidence>
<dbReference type="InterPro" id="IPR006442">
    <property type="entry name" value="Antitoxin_Phd/YefM"/>
</dbReference>
<evidence type="ECO:0000313" key="4">
    <source>
        <dbReference type="Proteomes" id="UP001589710"/>
    </source>
</evidence>
<proteinExistence type="inferred from homology"/>
<accession>A0ABV5R951</accession>